<comment type="caution">
    <text evidence="2">The sequence shown here is derived from an EMBL/GenBank/DDBJ whole genome shotgun (WGS) entry which is preliminary data.</text>
</comment>
<sequence length="176" mass="19182">ESPKNDEASVERQEIGTHDPSNHIIKSVENQSDRQIVQGGIHQGTHLTLTAVALISLGSVQAVAPTIERCGTDFRPDPDKKYYSMNNLIRTSAPQCVKTIGRRSTDARKTPVGRTVTVGKISCSRIALSNYYPTGNPPQTFYTPKFTMIMTIPNNPSGEGLSGVVEAPRSLETNRT</sequence>
<gene>
    <name evidence="2" type="ORF">PSTT_09811</name>
</gene>
<reference evidence="2" key="1">
    <citation type="submission" date="2017-12" db="EMBL/GenBank/DDBJ databases">
        <title>Gene loss provides genomic basis for host adaptation in cereal stripe rust fungi.</title>
        <authorList>
            <person name="Xia C."/>
        </authorList>
    </citation>
    <scope>NUCLEOTIDE SEQUENCE [LARGE SCALE GENOMIC DNA]</scope>
    <source>
        <strain evidence="2">93-210</strain>
    </source>
</reference>
<accession>A0A2S4V6Q6</accession>
<name>A0A2S4V6Q6_9BASI</name>
<feature type="non-terminal residue" evidence="2">
    <location>
        <position position="176"/>
    </location>
</feature>
<protein>
    <submittedName>
        <fullName evidence="2">Uncharacterized protein</fullName>
    </submittedName>
</protein>
<dbReference type="VEuPathDB" id="FungiDB:PSHT_08473"/>
<dbReference type="EMBL" id="PKSL01000101">
    <property type="protein sequence ID" value="POW05222.1"/>
    <property type="molecule type" value="Genomic_DNA"/>
</dbReference>
<dbReference type="AlphaFoldDB" id="A0A2S4V6Q6"/>
<dbReference type="VEuPathDB" id="FungiDB:PSTT_09811"/>
<proteinExistence type="predicted"/>
<evidence type="ECO:0000256" key="1">
    <source>
        <dbReference type="SAM" id="MobiDB-lite"/>
    </source>
</evidence>
<evidence type="ECO:0000313" key="2">
    <source>
        <dbReference type="EMBL" id="POW05222.1"/>
    </source>
</evidence>
<feature type="region of interest" description="Disordered" evidence="1">
    <location>
        <begin position="1"/>
        <end position="21"/>
    </location>
</feature>
<dbReference type="Proteomes" id="UP000239156">
    <property type="component" value="Unassembled WGS sequence"/>
</dbReference>
<feature type="non-terminal residue" evidence="2">
    <location>
        <position position="1"/>
    </location>
</feature>
<organism evidence="2 3">
    <name type="scientific">Puccinia striiformis</name>
    <dbReference type="NCBI Taxonomy" id="27350"/>
    <lineage>
        <taxon>Eukaryota</taxon>
        <taxon>Fungi</taxon>
        <taxon>Dikarya</taxon>
        <taxon>Basidiomycota</taxon>
        <taxon>Pucciniomycotina</taxon>
        <taxon>Pucciniomycetes</taxon>
        <taxon>Pucciniales</taxon>
        <taxon>Pucciniaceae</taxon>
        <taxon>Puccinia</taxon>
    </lineage>
</organism>
<keyword evidence="3" id="KW-1185">Reference proteome</keyword>
<evidence type="ECO:0000313" key="3">
    <source>
        <dbReference type="Proteomes" id="UP000239156"/>
    </source>
</evidence>